<name>A0A8S2VK34_9BILA</name>
<gene>
    <name evidence="2" type="ORF">BYL167_LOCUS31411</name>
    <name evidence="3" type="ORF">GIL414_LOCUS49828</name>
</gene>
<evidence type="ECO:0000256" key="1">
    <source>
        <dbReference type="SAM" id="Coils"/>
    </source>
</evidence>
<comment type="caution">
    <text evidence="2">The sequence shown here is derived from an EMBL/GenBank/DDBJ whole genome shotgun (WGS) entry which is preliminary data.</text>
</comment>
<proteinExistence type="predicted"/>
<keyword evidence="1" id="KW-0175">Coiled coil</keyword>
<dbReference type="AlphaFoldDB" id="A0A8S2VK34"/>
<feature type="non-terminal residue" evidence="2">
    <location>
        <position position="79"/>
    </location>
</feature>
<organism evidence="2 4">
    <name type="scientific">Rotaria magnacalcarata</name>
    <dbReference type="NCBI Taxonomy" id="392030"/>
    <lineage>
        <taxon>Eukaryota</taxon>
        <taxon>Metazoa</taxon>
        <taxon>Spiralia</taxon>
        <taxon>Gnathifera</taxon>
        <taxon>Rotifera</taxon>
        <taxon>Eurotatoria</taxon>
        <taxon>Bdelloidea</taxon>
        <taxon>Philodinida</taxon>
        <taxon>Philodinidae</taxon>
        <taxon>Rotaria</taxon>
    </lineage>
</organism>
<dbReference type="Proteomes" id="UP000681967">
    <property type="component" value="Unassembled WGS sequence"/>
</dbReference>
<dbReference type="EMBL" id="CAJOBH010055168">
    <property type="protein sequence ID" value="CAF4397922.1"/>
    <property type="molecule type" value="Genomic_DNA"/>
</dbReference>
<sequence length="79" mass="9496">MNQSLKEKLLHYENELEEINQRSQQIQTDKQQIFTQCLLYETEINNLNASNQRLKENVFDCEAELQQSNQYCQQLQDQT</sequence>
<dbReference type="EMBL" id="CAJOBJ010164719">
    <property type="protein sequence ID" value="CAF4859884.1"/>
    <property type="molecule type" value="Genomic_DNA"/>
</dbReference>
<reference evidence="2" key="1">
    <citation type="submission" date="2021-02" db="EMBL/GenBank/DDBJ databases">
        <authorList>
            <person name="Nowell W R."/>
        </authorList>
    </citation>
    <scope>NUCLEOTIDE SEQUENCE</scope>
</reference>
<dbReference type="Proteomes" id="UP000681720">
    <property type="component" value="Unassembled WGS sequence"/>
</dbReference>
<evidence type="ECO:0000313" key="2">
    <source>
        <dbReference type="EMBL" id="CAF4397922.1"/>
    </source>
</evidence>
<evidence type="ECO:0000313" key="4">
    <source>
        <dbReference type="Proteomes" id="UP000681967"/>
    </source>
</evidence>
<accession>A0A8S2VK34</accession>
<feature type="coiled-coil region" evidence="1">
    <location>
        <begin position="2"/>
        <end position="64"/>
    </location>
</feature>
<evidence type="ECO:0000313" key="3">
    <source>
        <dbReference type="EMBL" id="CAF4859884.1"/>
    </source>
</evidence>
<protein>
    <submittedName>
        <fullName evidence="2">Uncharacterized protein</fullName>
    </submittedName>
</protein>